<evidence type="ECO:0000313" key="3">
    <source>
        <dbReference type="EMBL" id="SMO38572.1"/>
    </source>
</evidence>
<reference evidence="3 4" key="1">
    <citation type="submission" date="2017-05" db="EMBL/GenBank/DDBJ databases">
        <authorList>
            <person name="Varghese N."/>
            <person name="Submissions S."/>
        </authorList>
    </citation>
    <scope>NUCLEOTIDE SEQUENCE [LARGE SCALE GENOMIC DNA]</scope>
    <source>
        <strain evidence="3 4">DSM 21342</strain>
    </source>
</reference>
<keyword evidence="1" id="KW-0732">Signal</keyword>
<dbReference type="OrthoDB" id="120856at2"/>
<dbReference type="InterPro" id="IPR027843">
    <property type="entry name" value="DUF4440"/>
</dbReference>
<feature type="signal peptide" evidence="1">
    <location>
        <begin position="1"/>
        <end position="19"/>
    </location>
</feature>
<feature type="chain" id="PRO_5022076845" description="DUF4440 domain-containing protein" evidence="1">
    <location>
        <begin position="20"/>
        <end position="143"/>
    </location>
</feature>
<organism evidence="3 4">
    <name type="scientific">Solitalea koreensis</name>
    <dbReference type="NCBI Taxonomy" id="543615"/>
    <lineage>
        <taxon>Bacteria</taxon>
        <taxon>Pseudomonadati</taxon>
        <taxon>Bacteroidota</taxon>
        <taxon>Sphingobacteriia</taxon>
        <taxon>Sphingobacteriales</taxon>
        <taxon>Sphingobacteriaceae</taxon>
        <taxon>Solitalea</taxon>
    </lineage>
</organism>
<name>A0A521AUP0_9SPHI</name>
<gene>
    <name evidence="3" type="ORF">SAMN06265350_101417</name>
</gene>
<proteinExistence type="predicted"/>
<keyword evidence="4" id="KW-1185">Reference proteome</keyword>
<accession>A0A521AUP0</accession>
<evidence type="ECO:0000259" key="2">
    <source>
        <dbReference type="Pfam" id="PF14534"/>
    </source>
</evidence>
<dbReference type="Gene3D" id="3.10.450.50">
    <property type="match status" value="1"/>
</dbReference>
<dbReference type="Proteomes" id="UP000315971">
    <property type="component" value="Unassembled WGS sequence"/>
</dbReference>
<evidence type="ECO:0000256" key="1">
    <source>
        <dbReference type="SAM" id="SignalP"/>
    </source>
</evidence>
<dbReference type="SUPFAM" id="SSF54427">
    <property type="entry name" value="NTF2-like"/>
    <property type="match status" value="1"/>
</dbReference>
<dbReference type="AlphaFoldDB" id="A0A521AUP0"/>
<dbReference type="RefSeq" id="WP_142601027.1">
    <property type="nucleotide sequence ID" value="NZ_FXSZ01000001.1"/>
</dbReference>
<dbReference type="InterPro" id="IPR032710">
    <property type="entry name" value="NTF2-like_dom_sf"/>
</dbReference>
<dbReference type="Pfam" id="PF14534">
    <property type="entry name" value="DUF4440"/>
    <property type="match status" value="1"/>
</dbReference>
<evidence type="ECO:0000313" key="4">
    <source>
        <dbReference type="Proteomes" id="UP000315971"/>
    </source>
</evidence>
<feature type="domain" description="DUF4440" evidence="2">
    <location>
        <begin position="36"/>
        <end position="137"/>
    </location>
</feature>
<protein>
    <recommendedName>
        <fullName evidence="2">DUF4440 domain-containing protein</fullName>
    </recommendedName>
</protein>
<sequence>MKKLILIGALLISSISTKAQVQGNDEKQIRDLLNWQTKQWNKGDIEGFMKGYWQSDSLVFIGKNGPKYGWKTTLENYKKSYPDKAAMGILKFDILKVETSCDKSAFVIGRWELTRMHDKPAGYYTLFLEKINNEWRIVADHSS</sequence>
<dbReference type="EMBL" id="FXSZ01000001">
    <property type="protein sequence ID" value="SMO38572.1"/>
    <property type="molecule type" value="Genomic_DNA"/>
</dbReference>